<comment type="caution">
    <text evidence="6">The sequence shown here is derived from an EMBL/GenBank/DDBJ whole genome shotgun (WGS) entry which is preliminary data.</text>
</comment>
<dbReference type="InterPro" id="IPR036979">
    <property type="entry name" value="CM_dom_sf"/>
</dbReference>
<proteinExistence type="predicted"/>
<feature type="coiled-coil region" evidence="4">
    <location>
        <begin position="9"/>
        <end position="43"/>
    </location>
</feature>
<keyword evidence="4" id="KW-0175">Coiled coil</keyword>
<evidence type="ECO:0000256" key="1">
    <source>
        <dbReference type="ARBA" id="ARBA00012404"/>
    </source>
</evidence>
<dbReference type="Gene3D" id="1.20.59.10">
    <property type="entry name" value="Chorismate mutase"/>
    <property type="match status" value="1"/>
</dbReference>
<sequence length="108" mass="12310">MTSAPTPPKAKHCETMADVRREIDRLDRELVRLMAERLRYIEEAARVKQDRGTVRDEARIEDVVAKVLAEAGKVNLAPEVAEPVWRLLIERSIAHEYVKFDANKSAAE</sequence>
<dbReference type="PANTHER" id="PTHR38041">
    <property type="entry name" value="CHORISMATE MUTASE"/>
    <property type="match status" value="1"/>
</dbReference>
<accession>A0A845QCW1</accession>
<dbReference type="PANTHER" id="PTHR38041:SF1">
    <property type="entry name" value="CHORISMATE MUTASE"/>
    <property type="match status" value="1"/>
</dbReference>
<dbReference type="InterPro" id="IPR051331">
    <property type="entry name" value="Chorismate_mutase-related"/>
</dbReference>
<feature type="binding site" evidence="3">
    <location>
        <position position="37"/>
    </location>
    <ligand>
        <name>substrate</name>
    </ligand>
</feature>
<dbReference type="GO" id="GO:0016835">
    <property type="term" value="F:carbon-oxygen lyase activity"/>
    <property type="evidence" value="ECO:0007669"/>
    <property type="project" value="InterPro"/>
</dbReference>
<evidence type="ECO:0000313" key="7">
    <source>
        <dbReference type="Proteomes" id="UP000470384"/>
    </source>
</evidence>
<dbReference type="Pfam" id="PF01817">
    <property type="entry name" value="CM_2"/>
    <property type="match status" value="1"/>
</dbReference>
<dbReference type="EMBL" id="WXYQ01000009">
    <property type="protein sequence ID" value="NBG96505.1"/>
    <property type="molecule type" value="Genomic_DNA"/>
</dbReference>
<dbReference type="GeneID" id="300654131"/>
<dbReference type="GO" id="GO:0046417">
    <property type="term" value="P:chorismate metabolic process"/>
    <property type="evidence" value="ECO:0007669"/>
    <property type="project" value="InterPro"/>
</dbReference>
<evidence type="ECO:0000313" key="6">
    <source>
        <dbReference type="EMBL" id="NBG96505.1"/>
    </source>
</evidence>
<dbReference type="GO" id="GO:0004106">
    <property type="term" value="F:chorismate mutase activity"/>
    <property type="evidence" value="ECO:0007669"/>
    <property type="project" value="UniProtKB-EC"/>
</dbReference>
<dbReference type="PROSITE" id="PS51168">
    <property type="entry name" value="CHORISMATE_MUT_2"/>
    <property type="match status" value="1"/>
</dbReference>
<protein>
    <recommendedName>
        <fullName evidence="1">chorismate mutase</fullName>
        <ecNumber evidence="1">5.4.99.5</ecNumber>
    </recommendedName>
</protein>
<dbReference type="EC" id="5.4.99.5" evidence="1"/>
<feature type="domain" description="Chorismate mutase" evidence="5">
    <location>
        <begin position="10"/>
        <end position="100"/>
    </location>
</feature>
<dbReference type="InterPro" id="IPR002701">
    <property type="entry name" value="CM_II_prokaryot"/>
</dbReference>
<keyword evidence="7" id="KW-1185">Reference proteome</keyword>
<dbReference type="SUPFAM" id="SSF48600">
    <property type="entry name" value="Chorismate mutase II"/>
    <property type="match status" value="1"/>
</dbReference>
<evidence type="ECO:0000256" key="2">
    <source>
        <dbReference type="ARBA" id="ARBA00023235"/>
    </source>
</evidence>
<keyword evidence="2" id="KW-0413">Isomerase</keyword>
<feature type="binding site" evidence="3">
    <location>
        <position position="96"/>
    </location>
    <ligand>
        <name>substrate</name>
    </ligand>
</feature>
<dbReference type="GO" id="GO:0009697">
    <property type="term" value="P:salicylic acid biosynthetic process"/>
    <property type="evidence" value="ECO:0007669"/>
    <property type="project" value="InterPro"/>
</dbReference>
<feature type="binding site" evidence="3">
    <location>
        <position position="20"/>
    </location>
    <ligand>
        <name>substrate</name>
    </ligand>
</feature>
<feature type="binding site" evidence="3">
    <location>
        <position position="48"/>
    </location>
    <ligand>
        <name>substrate</name>
    </ligand>
</feature>
<dbReference type="PIRSF" id="PIRSF029775">
    <property type="entry name" value="Isochor_pyr_lyas"/>
    <property type="match status" value="1"/>
</dbReference>
<dbReference type="RefSeq" id="WP_027839919.1">
    <property type="nucleotide sequence ID" value="NZ_BMHN01000001.1"/>
</dbReference>
<gene>
    <name evidence="6" type="ORF">GTQ45_12245</name>
</gene>
<dbReference type="InterPro" id="IPR036263">
    <property type="entry name" value="Chorismate_II_sf"/>
</dbReference>
<dbReference type="SMART" id="SM00830">
    <property type="entry name" value="CM_2"/>
    <property type="match status" value="1"/>
</dbReference>
<dbReference type="InterPro" id="IPR008241">
    <property type="entry name" value="Isochorismate_pyruvate-lyase"/>
</dbReference>
<dbReference type="Proteomes" id="UP000470384">
    <property type="component" value="Unassembled WGS sequence"/>
</dbReference>
<evidence type="ECO:0000259" key="5">
    <source>
        <dbReference type="PROSITE" id="PS51168"/>
    </source>
</evidence>
<name>A0A845QCW1_9HYPH</name>
<evidence type="ECO:0000256" key="4">
    <source>
        <dbReference type="SAM" id="Coils"/>
    </source>
</evidence>
<dbReference type="AlphaFoldDB" id="A0A845QCW1"/>
<dbReference type="OrthoDB" id="514491at2"/>
<evidence type="ECO:0000256" key="3">
    <source>
        <dbReference type="PIRSR" id="PIRSR029775-1"/>
    </source>
</evidence>
<organism evidence="6 7">
    <name type="scientific">Pyruvatibacter mobilis</name>
    <dbReference type="NCBI Taxonomy" id="1712261"/>
    <lineage>
        <taxon>Bacteria</taxon>
        <taxon>Pseudomonadati</taxon>
        <taxon>Pseudomonadota</taxon>
        <taxon>Alphaproteobacteria</taxon>
        <taxon>Hyphomicrobiales</taxon>
        <taxon>Parvibaculaceae</taxon>
        <taxon>Pyruvatibacter</taxon>
    </lineage>
</organism>
<reference evidence="6 7" key="1">
    <citation type="journal article" date="2016" name="Int. J. Syst. Evol. Microbiol.">
        <title>Pyruvatibacter mobilis gen. nov., sp. nov., a marine bacterium from the culture broth of Picochlorum sp. 122.</title>
        <authorList>
            <person name="Wang G."/>
            <person name="Tang M."/>
            <person name="Wu H."/>
            <person name="Dai S."/>
            <person name="Li T."/>
            <person name="Chen C."/>
            <person name="He H."/>
            <person name="Fan J."/>
            <person name="Xiang W."/>
            <person name="Li X."/>
        </authorList>
    </citation>
    <scope>NUCLEOTIDE SEQUENCE [LARGE SCALE GENOMIC DNA]</scope>
    <source>
        <strain evidence="6 7">GYP-11</strain>
    </source>
</reference>